<organism evidence="5 6">
    <name type="scientific">Candidatus Thermochlorobacter aerophilus</name>
    <dbReference type="NCBI Taxonomy" id="1868324"/>
    <lineage>
        <taxon>Bacteria</taxon>
        <taxon>Pseudomonadati</taxon>
        <taxon>Chlorobiota</taxon>
        <taxon>Chlorobiia</taxon>
        <taxon>Chlorobiales</taxon>
        <taxon>Candidatus Thermochlorobacteriaceae</taxon>
        <taxon>Candidatus Thermochlorobacter</taxon>
    </lineage>
</organism>
<accession>A0A395M162</accession>
<evidence type="ECO:0000313" key="6">
    <source>
        <dbReference type="Proteomes" id="UP000266389"/>
    </source>
</evidence>
<protein>
    <recommendedName>
        <fullName evidence="3">Small ribosomal subunit protein bS16</fullName>
    </recommendedName>
</protein>
<evidence type="ECO:0000256" key="4">
    <source>
        <dbReference type="SAM" id="MobiDB-lite"/>
    </source>
</evidence>
<comment type="caution">
    <text evidence="5">The sequence shown here is derived from an EMBL/GenBank/DDBJ whole genome shotgun (WGS) entry which is preliminary data.</text>
</comment>
<sequence length="136" mass="15828">MVRIRLRRIGRKKVPIYQLVAADARARRDGAFLEDLGRYEPKKKPHTISIKEDRVAYWLSVGAQPTATARSILRQSGLLLKLHLRRKGKSEEEIAAEMEKWRKQRDERLMRNLQKKALRRKKKKEAEAKAKEGAAS</sequence>
<dbReference type="GO" id="GO:0006412">
    <property type="term" value="P:translation"/>
    <property type="evidence" value="ECO:0007669"/>
    <property type="project" value="UniProtKB-UniRule"/>
</dbReference>
<dbReference type="GO" id="GO:0015935">
    <property type="term" value="C:small ribosomal subunit"/>
    <property type="evidence" value="ECO:0007669"/>
    <property type="project" value="TreeGrafter"/>
</dbReference>
<keyword evidence="2 3" id="KW-0687">Ribonucleoprotein</keyword>
<dbReference type="PANTHER" id="PTHR12919">
    <property type="entry name" value="30S RIBOSOMAL PROTEIN S16"/>
    <property type="match status" value="1"/>
</dbReference>
<dbReference type="Proteomes" id="UP000266389">
    <property type="component" value="Unassembled WGS sequence"/>
</dbReference>
<dbReference type="InterPro" id="IPR000307">
    <property type="entry name" value="Ribosomal_bS16"/>
</dbReference>
<evidence type="ECO:0000313" key="5">
    <source>
        <dbReference type="EMBL" id="RFM24507.1"/>
    </source>
</evidence>
<dbReference type="PANTHER" id="PTHR12919:SF20">
    <property type="entry name" value="SMALL RIBOSOMAL SUBUNIT PROTEIN BS16M"/>
    <property type="match status" value="1"/>
</dbReference>
<keyword evidence="1 3" id="KW-0689">Ribosomal protein</keyword>
<dbReference type="Pfam" id="PF00886">
    <property type="entry name" value="Ribosomal_S16"/>
    <property type="match status" value="1"/>
</dbReference>
<dbReference type="GO" id="GO:0003735">
    <property type="term" value="F:structural constituent of ribosome"/>
    <property type="evidence" value="ECO:0007669"/>
    <property type="project" value="InterPro"/>
</dbReference>
<evidence type="ECO:0000256" key="1">
    <source>
        <dbReference type="ARBA" id="ARBA00022980"/>
    </source>
</evidence>
<gene>
    <name evidence="3 5" type="primary">rpsP</name>
    <name evidence="5" type="ORF">D0433_05860</name>
</gene>
<reference evidence="5 6" key="1">
    <citation type="journal article" date="2011" name="ISME J.">
        <title>Community ecology of hot spring cyanobacterial mats: predominant populations and their functional potential.</title>
        <authorList>
            <person name="Klatt C.G."/>
            <person name="Wood J.M."/>
            <person name="Rusch D.B."/>
            <person name="Bateson M.M."/>
            <person name="Hamamura N."/>
            <person name="Heidelberg J.F."/>
            <person name="Grossman A.R."/>
            <person name="Bhaya D."/>
            <person name="Cohan F.M."/>
            <person name="Kuhl M."/>
            <person name="Bryant D.A."/>
            <person name="Ward D.M."/>
        </authorList>
    </citation>
    <scope>NUCLEOTIDE SEQUENCE [LARGE SCALE GENOMIC DNA]</scope>
    <source>
        <strain evidence="5">OS</strain>
    </source>
</reference>
<evidence type="ECO:0000256" key="3">
    <source>
        <dbReference type="HAMAP-Rule" id="MF_00385"/>
    </source>
</evidence>
<dbReference type="SUPFAM" id="SSF54565">
    <property type="entry name" value="Ribosomal protein S16"/>
    <property type="match status" value="1"/>
</dbReference>
<feature type="region of interest" description="Disordered" evidence="4">
    <location>
        <begin position="113"/>
        <end position="136"/>
    </location>
</feature>
<dbReference type="Gene3D" id="3.30.1320.10">
    <property type="match status" value="1"/>
</dbReference>
<feature type="compositionally biased region" description="Basic residues" evidence="4">
    <location>
        <begin position="113"/>
        <end position="123"/>
    </location>
</feature>
<name>A0A395M162_9BACT</name>
<feature type="compositionally biased region" description="Basic and acidic residues" evidence="4">
    <location>
        <begin position="124"/>
        <end position="136"/>
    </location>
</feature>
<dbReference type="GO" id="GO:0005737">
    <property type="term" value="C:cytoplasm"/>
    <property type="evidence" value="ECO:0007669"/>
    <property type="project" value="UniProtKB-ARBA"/>
</dbReference>
<dbReference type="AlphaFoldDB" id="A0A395M162"/>
<dbReference type="EMBL" id="PHFL01000039">
    <property type="protein sequence ID" value="RFM24507.1"/>
    <property type="molecule type" value="Genomic_DNA"/>
</dbReference>
<dbReference type="NCBIfam" id="TIGR00002">
    <property type="entry name" value="S16"/>
    <property type="match status" value="1"/>
</dbReference>
<evidence type="ECO:0000256" key="2">
    <source>
        <dbReference type="ARBA" id="ARBA00023274"/>
    </source>
</evidence>
<dbReference type="HAMAP" id="MF_00385">
    <property type="entry name" value="Ribosomal_bS16"/>
    <property type="match status" value="1"/>
</dbReference>
<comment type="similarity">
    <text evidence="3">Belongs to the bacterial ribosomal protein bS16 family.</text>
</comment>
<dbReference type="InterPro" id="IPR023803">
    <property type="entry name" value="Ribosomal_bS16_dom_sf"/>
</dbReference>
<proteinExistence type="inferred from homology"/>